<protein>
    <submittedName>
        <fullName evidence="7">Acetyltransferase (GNAT) family protein</fullName>
    </submittedName>
</protein>
<dbReference type="AlphaFoldDB" id="A0A0F0KXT4"/>
<dbReference type="PATRIC" id="fig|82380.10.peg.473"/>
<dbReference type="Pfam" id="PF13508">
    <property type="entry name" value="Acetyltransf_7"/>
    <property type="match status" value="1"/>
</dbReference>
<proteinExistence type="predicted"/>
<dbReference type="Proteomes" id="UP000033725">
    <property type="component" value="Unassembled WGS sequence"/>
</dbReference>
<evidence type="ECO:0000256" key="1">
    <source>
        <dbReference type="ARBA" id="ARBA00022491"/>
    </source>
</evidence>
<dbReference type="InterPro" id="IPR000182">
    <property type="entry name" value="GNAT_dom"/>
</dbReference>
<name>A0A0F0KXT4_9MICO</name>
<keyword evidence="3 7" id="KW-0808">Transferase</keyword>
<dbReference type="GO" id="GO:0016747">
    <property type="term" value="F:acyltransferase activity, transferring groups other than amino-acyl groups"/>
    <property type="evidence" value="ECO:0007669"/>
    <property type="project" value="InterPro"/>
</dbReference>
<dbReference type="Gene3D" id="3.40.630.30">
    <property type="match status" value="1"/>
</dbReference>
<sequence length="180" mass="19439">MVCANCCDASPCSLTDFLTPRPLAAGDRLSEFHCGEESLDIWLRGRARSNEKRGASRTMVSVTRDGRVAGYYCLSSSAIDRADGPPPLAAGMPSSIPIVLLGRLAVDREYAGRGLGSSLLQHATIRAIEAAEAIGVRAILVHAINDEIVPFYERFGFTAFPDARRTLYLRVKDARATLAV</sequence>
<feature type="domain" description="N-acetyltransferase" evidence="6">
    <location>
        <begin position="18"/>
        <end position="175"/>
    </location>
</feature>
<comment type="catalytic activity">
    <reaction evidence="5">
        <text>glycyl-tRNA(Gly) + acetyl-CoA = N-acetylglycyl-tRNA(Gly) + CoA + H(+)</text>
        <dbReference type="Rhea" id="RHEA:81867"/>
        <dbReference type="Rhea" id="RHEA-COMP:9683"/>
        <dbReference type="Rhea" id="RHEA-COMP:19766"/>
        <dbReference type="ChEBI" id="CHEBI:15378"/>
        <dbReference type="ChEBI" id="CHEBI:57287"/>
        <dbReference type="ChEBI" id="CHEBI:57288"/>
        <dbReference type="ChEBI" id="CHEBI:78522"/>
        <dbReference type="ChEBI" id="CHEBI:232036"/>
    </reaction>
</comment>
<gene>
    <name evidence="7" type="ORF">RN51_00477</name>
</gene>
<dbReference type="EMBL" id="JYIV01000015">
    <property type="protein sequence ID" value="KJL25683.1"/>
    <property type="molecule type" value="Genomic_DNA"/>
</dbReference>
<keyword evidence="4" id="KW-0012">Acyltransferase</keyword>
<dbReference type="PROSITE" id="PS51186">
    <property type="entry name" value="GNAT"/>
    <property type="match status" value="1"/>
</dbReference>
<accession>A0A0F0KXT4</accession>
<evidence type="ECO:0000313" key="8">
    <source>
        <dbReference type="Proteomes" id="UP000033725"/>
    </source>
</evidence>
<dbReference type="InterPro" id="IPR016181">
    <property type="entry name" value="Acyl_CoA_acyltransferase"/>
</dbReference>
<dbReference type="CDD" id="cd04301">
    <property type="entry name" value="NAT_SF"/>
    <property type="match status" value="1"/>
</dbReference>
<reference evidence="7 8" key="1">
    <citation type="submission" date="2015-02" db="EMBL/GenBank/DDBJ databases">
        <title>Draft genome sequences of ten Microbacterium spp. with emphasis on heavy metal contaminated environments.</title>
        <authorList>
            <person name="Corretto E."/>
        </authorList>
    </citation>
    <scope>NUCLEOTIDE SEQUENCE [LARGE SCALE GENOMIC DNA]</scope>
    <source>
        <strain evidence="7 8">BEL163</strain>
    </source>
</reference>
<dbReference type="PANTHER" id="PTHR36449:SF1">
    <property type="entry name" value="ACETYLTRANSFERASE"/>
    <property type="match status" value="1"/>
</dbReference>
<evidence type="ECO:0000256" key="4">
    <source>
        <dbReference type="ARBA" id="ARBA00023315"/>
    </source>
</evidence>
<dbReference type="PANTHER" id="PTHR36449">
    <property type="entry name" value="ACETYLTRANSFERASE-RELATED"/>
    <property type="match status" value="1"/>
</dbReference>
<evidence type="ECO:0000256" key="3">
    <source>
        <dbReference type="ARBA" id="ARBA00022679"/>
    </source>
</evidence>
<comment type="caution">
    <text evidence="7">The sequence shown here is derived from an EMBL/GenBank/DDBJ whole genome shotgun (WGS) entry which is preliminary data.</text>
</comment>
<evidence type="ECO:0000256" key="2">
    <source>
        <dbReference type="ARBA" id="ARBA00022649"/>
    </source>
</evidence>
<organism evidence="7 8">
    <name type="scientific">Microbacterium oxydans</name>
    <dbReference type="NCBI Taxonomy" id="82380"/>
    <lineage>
        <taxon>Bacteria</taxon>
        <taxon>Bacillati</taxon>
        <taxon>Actinomycetota</taxon>
        <taxon>Actinomycetes</taxon>
        <taxon>Micrococcales</taxon>
        <taxon>Microbacteriaceae</taxon>
        <taxon>Microbacterium</taxon>
    </lineage>
</organism>
<evidence type="ECO:0000259" key="6">
    <source>
        <dbReference type="PROSITE" id="PS51186"/>
    </source>
</evidence>
<keyword evidence="2" id="KW-1277">Toxin-antitoxin system</keyword>
<evidence type="ECO:0000313" key="7">
    <source>
        <dbReference type="EMBL" id="KJL25683.1"/>
    </source>
</evidence>
<evidence type="ECO:0000256" key="5">
    <source>
        <dbReference type="ARBA" id="ARBA00049880"/>
    </source>
</evidence>
<dbReference type="SUPFAM" id="SSF55729">
    <property type="entry name" value="Acyl-CoA N-acyltransferases (Nat)"/>
    <property type="match status" value="1"/>
</dbReference>
<keyword evidence="1" id="KW-0678">Repressor</keyword>